<name>A0A510DRY7_9CREN</name>
<dbReference type="AlphaFoldDB" id="A0A510DRY7"/>
<reference evidence="2 3" key="1">
    <citation type="journal article" date="2020" name="Int. J. Syst. Evol. Microbiol.">
        <title>Sulfuracidifex tepidarius gen. nov., sp. nov. and transfer of Sulfolobus metallicus Huber and Stetter 1992 to the genus Sulfuracidifex as Sulfuracidifex metallicus comb. nov.</title>
        <authorList>
            <person name="Itoh T."/>
            <person name="Miura T."/>
            <person name="Sakai H.D."/>
            <person name="Kato S."/>
            <person name="Ohkuma M."/>
            <person name="Takashina T."/>
        </authorList>
    </citation>
    <scope>NUCLEOTIDE SEQUENCE [LARGE SCALE GENOMIC DNA]</scope>
    <source>
        <strain evidence="2 3">IC-006</strain>
    </source>
</reference>
<evidence type="ECO:0000313" key="2">
    <source>
        <dbReference type="EMBL" id="BBG22937.1"/>
    </source>
</evidence>
<accession>A0A510DRY7</accession>
<dbReference type="GO" id="GO:0006355">
    <property type="term" value="P:regulation of DNA-templated transcription"/>
    <property type="evidence" value="ECO:0007669"/>
    <property type="project" value="InterPro"/>
</dbReference>
<dbReference type="InterPro" id="IPR013321">
    <property type="entry name" value="Arc_rbn_hlx_hlx"/>
</dbReference>
<organism evidence="2 3">
    <name type="scientific">Sulfuracidifex tepidarius</name>
    <dbReference type="NCBI Taxonomy" id="1294262"/>
    <lineage>
        <taxon>Archaea</taxon>
        <taxon>Thermoproteota</taxon>
        <taxon>Thermoprotei</taxon>
        <taxon>Sulfolobales</taxon>
        <taxon>Sulfolobaceae</taxon>
        <taxon>Sulfuracidifex</taxon>
    </lineage>
</organism>
<dbReference type="Gene3D" id="1.10.1220.10">
    <property type="entry name" value="Met repressor-like"/>
    <property type="match status" value="1"/>
</dbReference>
<dbReference type="InterPro" id="IPR002145">
    <property type="entry name" value="CopG"/>
</dbReference>
<dbReference type="EMBL" id="AP018929">
    <property type="protein sequence ID" value="BBG22937.1"/>
    <property type="molecule type" value="Genomic_DNA"/>
</dbReference>
<protein>
    <submittedName>
        <fullName evidence="2">Nickel-responsive regulator</fullName>
    </submittedName>
</protein>
<dbReference type="InterPro" id="IPR010985">
    <property type="entry name" value="Ribbon_hlx_hlx"/>
</dbReference>
<dbReference type="CDD" id="cd22231">
    <property type="entry name" value="RHH_NikR_HicB-like"/>
    <property type="match status" value="1"/>
</dbReference>
<sequence>MYVNPVYLKIAMEEIRKLNETTYLIDVTGTVTVSFKLEDSFINEIDKVVKSLNYTNRSDLIRDAIEAYLRYLKQNERSINT</sequence>
<keyword evidence="3" id="KW-1185">Reference proteome</keyword>
<evidence type="ECO:0000259" key="1">
    <source>
        <dbReference type="Pfam" id="PF01402"/>
    </source>
</evidence>
<dbReference type="Pfam" id="PF01402">
    <property type="entry name" value="RHH_1"/>
    <property type="match status" value="1"/>
</dbReference>
<dbReference type="STRING" id="1294262.GCA_001316085_02363"/>
<dbReference type="KEGG" id="step:IC006_0221"/>
<dbReference type="SUPFAM" id="SSF47598">
    <property type="entry name" value="Ribbon-helix-helix"/>
    <property type="match status" value="1"/>
</dbReference>
<evidence type="ECO:0000313" key="3">
    <source>
        <dbReference type="Proteomes" id="UP000322983"/>
    </source>
</evidence>
<proteinExistence type="predicted"/>
<dbReference type="Proteomes" id="UP000322983">
    <property type="component" value="Chromosome"/>
</dbReference>
<gene>
    <name evidence="2" type="ORF">IC006_0221</name>
</gene>
<feature type="domain" description="Ribbon-helix-helix protein CopG" evidence="1">
    <location>
        <begin position="32"/>
        <end position="70"/>
    </location>
</feature>